<evidence type="ECO:0000313" key="10">
    <source>
        <dbReference type="Proteomes" id="UP000321429"/>
    </source>
</evidence>
<dbReference type="InterPro" id="IPR006214">
    <property type="entry name" value="Bax_inhibitor_1-related"/>
</dbReference>
<accession>A0A0R2L411</accession>
<feature type="transmembrane region" description="Helical" evidence="6">
    <location>
        <begin position="115"/>
        <end position="136"/>
    </location>
</feature>
<evidence type="ECO:0000256" key="1">
    <source>
        <dbReference type="ARBA" id="ARBA00004141"/>
    </source>
</evidence>
<dbReference type="CDD" id="cd10432">
    <property type="entry name" value="BI-1-like_bacterial"/>
    <property type="match status" value="1"/>
</dbReference>
<evidence type="ECO:0000313" key="9">
    <source>
        <dbReference type="Proteomes" id="UP000051139"/>
    </source>
</evidence>
<feature type="transmembrane region" description="Helical" evidence="6">
    <location>
        <begin position="87"/>
        <end position="109"/>
    </location>
</feature>
<feature type="transmembrane region" description="Helical" evidence="6">
    <location>
        <begin position="171"/>
        <end position="188"/>
    </location>
</feature>
<dbReference type="AlphaFoldDB" id="A0A0R2L411"/>
<dbReference type="PANTHER" id="PTHR23291:SF50">
    <property type="entry name" value="PROTEIN LIFEGUARD 4"/>
    <property type="match status" value="1"/>
</dbReference>
<evidence type="ECO:0000256" key="5">
    <source>
        <dbReference type="ARBA" id="ARBA00023136"/>
    </source>
</evidence>
<feature type="transmembrane region" description="Helical" evidence="6">
    <location>
        <begin position="148"/>
        <end position="165"/>
    </location>
</feature>
<keyword evidence="3 6" id="KW-0812">Transmembrane</keyword>
<dbReference type="GO" id="GO:0016020">
    <property type="term" value="C:membrane"/>
    <property type="evidence" value="ECO:0007669"/>
    <property type="project" value="UniProtKB-SubCell"/>
</dbReference>
<feature type="transmembrane region" description="Helical" evidence="6">
    <location>
        <begin position="27"/>
        <end position="50"/>
    </location>
</feature>
<comment type="caution">
    <text evidence="8">The sequence shown here is derived from an EMBL/GenBank/DDBJ whole genome shotgun (WGS) entry which is preliminary data.</text>
</comment>
<proteinExistence type="inferred from homology"/>
<gene>
    <name evidence="8" type="ORF">IV55_GL000504</name>
    <name evidence="7" type="ORF">LSI01_08700</name>
</gene>
<keyword evidence="9" id="KW-1185">Reference proteome</keyword>
<evidence type="ECO:0000256" key="4">
    <source>
        <dbReference type="ARBA" id="ARBA00022989"/>
    </source>
</evidence>
<dbReference type="STRING" id="348151.IV55_GL000504"/>
<dbReference type="Proteomes" id="UP000051139">
    <property type="component" value="Unassembled WGS sequence"/>
</dbReference>
<dbReference type="Proteomes" id="UP000321429">
    <property type="component" value="Unassembled WGS sequence"/>
</dbReference>
<dbReference type="EMBL" id="JQCB01000014">
    <property type="protein sequence ID" value="KRN94518.1"/>
    <property type="molecule type" value="Genomic_DNA"/>
</dbReference>
<evidence type="ECO:0000313" key="8">
    <source>
        <dbReference type="EMBL" id="KRN94518.1"/>
    </source>
</evidence>
<dbReference type="PATRIC" id="fig|348151.3.peg.512"/>
<evidence type="ECO:0000256" key="3">
    <source>
        <dbReference type="ARBA" id="ARBA00022692"/>
    </source>
</evidence>
<dbReference type="PANTHER" id="PTHR23291">
    <property type="entry name" value="BAX INHIBITOR-RELATED"/>
    <property type="match status" value="1"/>
</dbReference>
<reference evidence="7 10" key="2">
    <citation type="submission" date="2019-07" db="EMBL/GenBank/DDBJ databases">
        <title>Whole genome shotgun sequence of Lactobacillus siliginis NBRC 101315.</title>
        <authorList>
            <person name="Hosoyama A."/>
            <person name="Uohara A."/>
            <person name="Ohji S."/>
            <person name="Ichikawa N."/>
        </authorList>
    </citation>
    <scope>NUCLEOTIDE SEQUENCE [LARGE SCALE GENOMIC DNA]</scope>
    <source>
        <strain evidence="7 10">NBRC 101315</strain>
    </source>
</reference>
<name>A0A0R2L411_9LACO</name>
<reference evidence="8 9" key="1">
    <citation type="journal article" date="2015" name="Genome Announc.">
        <title>Expanding the biotechnology potential of lactobacilli through comparative genomics of 213 strains and associated genera.</title>
        <authorList>
            <person name="Sun Z."/>
            <person name="Harris H.M."/>
            <person name="McCann A."/>
            <person name="Guo C."/>
            <person name="Argimon S."/>
            <person name="Zhang W."/>
            <person name="Yang X."/>
            <person name="Jeffery I.B."/>
            <person name="Cooney J.C."/>
            <person name="Kagawa T.F."/>
            <person name="Liu W."/>
            <person name="Song Y."/>
            <person name="Salvetti E."/>
            <person name="Wrobel A."/>
            <person name="Rasinkangas P."/>
            <person name="Parkhill J."/>
            <person name="Rea M.C."/>
            <person name="O'Sullivan O."/>
            <person name="Ritari J."/>
            <person name="Douillard F.P."/>
            <person name="Paul Ross R."/>
            <person name="Yang R."/>
            <person name="Briner A.E."/>
            <person name="Felis G.E."/>
            <person name="de Vos W.M."/>
            <person name="Barrangou R."/>
            <person name="Klaenhammer T.R."/>
            <person name="Caufield P.W."/>
            <person name="Cui Y."/>
            <person name="Zhang H."/>
            <person name="O'Toole P.W."/>
        </authorList>
    </citation>
    <scope>NUCLEOTIDE SEQUENCE [LARGE SCALE GENOMIC DNA]</scope>
    <source>
        <strain evidence="8 9">DSM 22696</strain>
    </source>
</reference>
<evidence type="ECO:0000256" key="6">
    <source>
        <dbReference type="RuleBase" id="RU004379"/>
    </source>
</evidence>
<evidence type="ECO:0000313" key="7">
    <source>
        <dbReference type="EMBL" id="GEK28559.1"/>
    </source>
</evidence>
<feature type="transmembrane region" description="Helical" evidence="6">
    <location>
        <begin position="62"/>
        <end position="80"/>
    </location>
</feature>
<sequence length="239" mass="26276">MNNNEYQQPRREVNSQASGLSAFMSRVFGYMGVAVLVSAIVAVLAGVVFANQYFGFLAANRWFMWVLIIAELGLVMGSNFQANRNPTAGLVMLMGFAAVNGLMLSTIFIQYASATIFSAFFASAAIFGGMSFYGATTHRDLSRIGTQMGFALFGVIIVSLINLFLRSSIISFVFSFIIVGIFVVLTAWDTQRMRRVYEQYGNQVSLGGLAIQGALQLYLDFINIFINILQIFGYGGNRN</sequence>
<protein>
    <submittedName>
        <fullName evidence="7 8">Membrane protein</fullName>
    </submittedName>
</protein>
<dbReference type="Pfam" id="PF01027">
    <property type="entry name" value="Bax1-I"/>
    <property type="match status" value="1"/>
</dbReference>
<evidence type="ECO:0000256" key="2">
    <source>
        <dbReference type="ARBA" id="ARBA00010350"/>
    </source>
</evidence>
<comment type="subcellular location">
    <subcellularLocation>
        <location evidence="1">Membrane</location>
        <topology evidence="1">Multi-pass membrane protein</topology>
    </subcellularLocation>
</comment>
<keyword evidence="4 6" id="KW-1133">Transmembrane helix</keyword>
<comment type="similarity">
    <text evidence="2 6">Belongs to the BI1 family.</text>
</comment>
<dbReference type="RefSeq" id="WP_057811283.1">
    <property type="nucleotide sequence ID" value="NZ_BJUD01000012.1"/>
</dbReference>
<keyword evidence="5 6" id="KW-0472">Membrane</keyword>
<dbReference type="EMBL" id="BJUD01000012">
    <property type="protein sequence ID" value="GEK28559.1"/>
    <property type="molecule type" value="Genomic_DNA"/>
</dbReference>
<organism evidence="8 9">
    <name type="scientific">Furfurilactobacillus siliginis</name>
    <dbReference type="NCBI Taxonomy" id="348151"/>
    <lineage>
        <taxon>Bacteria</taxon>
        <taxon>Bacillati</taxon>
        <taxon>Bacillota</taxon>
        <taxon>Bacilli</taxon>
        <taxon>Lactobacillales</taxon>
        <taxon>Lactobacillaceae</taxon>
        <taxon>Furfurilactobacillus</taxon>
    </lineage>
</organism>